<sequence length="229" mass="26035">MSSNDDPKTNGADSDAHLPSPSATTHTIPHILLFFILGMAASMILGWLIFPQLLYSQKNQPIDFNHRLHMELVDQGCQSCHFFREDGTFSGSPKLAQCISCHDQRLGLSENEKIFFEEYVAKDREVPWLVYARQPDCVFFSHAAHVEGARMDCVTCHGNTGTSESLRPYEENRLTGYSRDIWGRKISGLKVNSWDRMKMSDCAKCHAQYADIHDSSEQTRRDACFVCHK</sequence>
<dbReference type="Pfam" id="PF02085">
    <property type="entry name" value="Cytochrom_CIII"/>
    <property type="match status" value="1"/>
</dbReference>
<keyword evidence="7" id="KW-0812">Transmembrane</keyword>
<comment type="caution">
    <text evidence="9">The sequence shown here is derived from an EMBL/GenBank/DDBJ whole genome shotgun (WGS) entry which is preliminary data.</text>
</comment>
<feature type="region of interest" description="Disordered" evidence="6">
    <location>
        <begin position="1"/>
        <end position="21"/>
    </location>
</feature>
<evidence type="ECO:0000256" key="6">
    <source>
        <dbReference type="SAM" id="MobiDB-lite"/>
    </source>
</evidence>
<dbReference type="RefSeq" id="WP_246912368.1">
    <property type="nucleotide sequence ID" value="NZ_JALJRB010000021.1"/>
</dbReference>
<keyword evidence="7" id="KW-0472">Membrane</keyword>
<proteinExistence type="predicted"/>
<dbReference type="GO" id="GO:0009055">
    <property type="term" value="F:electron transfer activity"/>
    <property type="evidence" value="ECO:0007669"/>
    <property type="project" value="InterPro"/>
</dbReference>
<evidence type="ECO:0000256" key="1">
    <source>
        <dbReference type="ARBA" id="ARBA00022448"/>
    </source>
</evidence>
<dbReference type="AlphaFoldDB" id="A0AA41URA0"/>
<dbReference type="PANTHER" id="PTHR39425:SF1">
    <property type="entry name" value="CYTOCHROME C7-LIKE DOMAIN-CONTAINING PROTEIN"/>
    <property type="match status" value="1"/>
</dbReference>
<dbReference type="CDD" id="cd08168">
    <property type="entry name" value="Cytochrom_C3"/>
    <property type="match status" value="1"/>
</dbReference>
<evidence type="ECO:0000256" key="5">
    <source>
        <dbReference type="ARBA" id="ARBA00023004"/>
    </source>
</evidence>
<dbReference type="Gene3D" id="3.90.10.10">
    <property type="entry name" value="Cytochrome C3"/>
    <property type="match status" value="2"/>
</dbReference>
<dbReference type="PANTHER" id="PTHR39425">
    <property type="entry name" value="LIPOPROTEIN CYTOCHROME C"/>
    <property type="match status" value="1"/>
</dbReference>
<keyword evidence="10" id="KW-1185">Reference proteome</keyword>
<evidence type="ECO:0000256" key="2">
    <source>
        <dbReference type="ARBA" id="ARBA00022617"/>
    </source>
</evidence>
<dbReference type="InterPro" id="IPR053547">
    <property type="entry name" value="Multiheme_cyt_c_menaq_reduct"/>
</dbReference>
<keyword evidence="5" id="KW-0408">Iron</keyword>
<evidence type="ECO:0000313" key="9">
    <source>
        <dbReference type="EMBL" id="MCJ8502153.1"/>
    </source>
</evidence>
<dbReference type="InterPro" id="IPR020942">
    <property type="entry name" value="Cyt_c_III_dom"/>
</dbReference>
<keyword evidence="4" id="KW-0249">Electron transport</keyword>
<feature type="transmembrane region" description="Helical" evidence="7">
    <location>
        <begin position="28"/>
        <end position="50"/>
    </location>
</feature>
<protein>
    <submittedName>
        <fullName evidence="9">Cytochrome c family protein</fullName>
    </submittedName>
</protein>
<organism evidence="9 10">
    <name type="scientific">Desulfatitalea alkaliphila</name>
    <dbReference type="NCBI Taxonomy" id="2929485"/>
    <lineage>
        <taxon>Bacteria</taxon>
        <taxon>Pseudomonadati</taxon>
        <taxon>Thermodesulfobacteriota</taxon>
        <taxon>Desulfobacteria</taxon>
        <taxon>Desulfobacterales</taxon>
        <taxon>Desulfosarcinaceae</taxon>
        <taxon>Desulfatitalea</taxon>
    </lineage>
</organism>
<dbReference type="NCBIfam" id="NF041781">
    <property type="entry name" value="mnquin_red_QrcA"/>
    <property type="match status" value="1"/>
</dbReference>
<keyword evidence="1" id="KW-0813">Transport</keyword>
<dbReference type="GO" id="GO:0020037">
    <property type="term" value="F:heme binding"/>
    <property type="evidence" value="ECO:0007669"/>
    <property type="project" value="InterPro"/>
</dbReference>
<gene>
    <name evidence="9" type="ORF">MRX98_16330</name>
</gene>
<accession>A0AA41URA0</accession>
<dbReference type="InterPro" id="IPR036280">
    <property type="entry name" value="Multihaem_cyt_sf"/>
</dbReference>
<feature type="domain" description="Class III cytochrome C" evidence="8">
    <location>
        <begin position="57"/>
        <end position="109"/>
    </location>
</feature>
<dbReference type="GO" id="GO:0046872">
    <property type="term" value="F:metal ion binding"/>
    <property type="evidence" value="ECO:0007669"/>
    <property type="project" value="UniProtKB-KW"/>
</dbReference>
<evidence type="ECO:0000256" key="4">
    <source>
        <dbReference type="ARBA" id="ARBA00022982"/>
    </source>
</evidence>
<keyword evidence="7" id="KW-1133">Transmembrane helix</keyword>
<name>A0AA41URA0_9BACT</name>
<dbReference type="SUPFAM" id="SSF48695">
    <property type="entry name" value="Multiheme cytochromes"/>
    <property type="match status" value="1"/>
</dbReference>
<reference evidence="9" key="1">
    <citation type="submission" date="2022-04" db="EMBL/GenBank/DDBJ databases">
        <title>Desulfatitalea alkaliphila sp. nov., a novel anaerobic sulfate-reducing bacterium isolated from terrestrial mud volcano, Taman Peninsula, Russia.</title>
        <authorList>
            <person name="Khomyakova M.A."/>
            <person name="Merkel A.Y."/>
            <person name="Slobodkin A.I."/>
        </authorList>
    </citation>
    <scope>NUCLEOTIDE SEQUENCE</scope>
    <source>
        <strain evidence="9">M08but</strain>
    </source>
</reference>
<dbReference type="Proteomes" id="UP001165427">
    <property type="component" value="Unassembled WGS sequence"/>
</dbReference>
<evidence type="ECO:0000256" key="7">
    <source>
        <dbReference type="SAM" id="Phobius"/>
    </source>
</evidence>
<evidence type="ECO:0000256" key="3">
    <source>
        <dbReference type="ARBA" id="ARBA00022723"/>
    </source>
</evidence>
<keyword evidence="2" id="KW-0349">Heme</keyword>
<dbReference type="EMBL" id="JALJRB010000021">
    <property type="protein sequence ID" value="MCJ8502153.1"/>
    <property type="molecule type" value="Genomic_DNA"/>
</dbReference>
<keyword evidence="3" id="KW-0479">Metal-binding</keyword>
<evidence type="ECO:0000313" key="10">
    <source>
        <dbReference type="Proteomes" id="UP001165427"/>
    </source>
</evidence>
<evidence type="ECO:0000259" key="8">
    <source>
        <dbReference type="Pfam" id="PF02085"/>
    </source>
</evidence>